<name>A0A9P7DVL7_9AGAM</name>
<dbReference type="GeneID" id="64631155"/>
<sequence>MPHSADDLFPEESLTLSGEQGAVFFSARLGMQLNNSRYTNLRKLGRGKLSCTWLASDFS</sequence>
<evidence type="ECO:0000313" key="1">
    <source>
        <dbReference type="EMBL" id="KAG1804328.1"/>
    </source>
</evidence>
<dbReference type="Gene3D" id="3.30.200.20">
    <property type="entry name" value="Phosphorylase Kinase, domain 1"/>
    <property type="match status" value="1"/>
</dbReference>
<organism evidence="1 2">
    <name type="scientific">Suillus subaureus</name>
    <dbReference type="NCBI Taxonomy" id="48587"/>
    <lineage>
        <taxon>Eukaryota</taxon>
        <taxon>Fungi</taxon>
        <taxon>Dikarya</taxon>
        <taxon>Basidiomycota</taxon>
        <taxon>Agaricomycotina</taxon>
        <taxon>Agaricomycetes</taxon>
        <taxon>Agaricomycetidae</taxon>
        <taxon>Boletales</taxon>
        <taxon>Suillineae</taxon>
        <taxon>Suillaceae</taxon>
        <taxon>Suillus</taxon>
    </lineage>
</organism>
<dbReference type="RefSeq" id="XP_041186896.1">
    <property type="nucleotide sequence ID" value="XM_041337139.1"/>
</dbReference>
<accession>A0A9P7DVL7</accession>
<dbReference type="Proteomes" id="UP000807769">
    <property type="component" value="Unassembled WGS sequence"/>
</dbReference>
<dbReference type="AlphaFoldDB" id="A0A9P7DVL7"/>
<comment type="caution">
    <text evidence="1">The sequence shown here is derived from an EMBL/GenBank/DDBJ whole genome shotgun (WGS) entry which is preliminary data.</text>
</comment>
<protein>
    <submittedName>
        <fullName evidence="1">Uncharacterized protein</fullName>
    </submittedName>
</protein>
<keyword evidence="2" id="KW-1185">Reference proteome</keyword>
<dbReference type="OrthoDB" id="5979581at2759"/>
<reference evidence="1" key="1">
    <citation type="journal article" date="2020" name="New Phytol.">
        <title>Comparative genomics reveals dynamic genome evolution in host specialist ectomycorrhizal fungi.</title>
        <authorList>
            <person name="Lofgren L.A."/>
            <person name="Nguyen N.H."/>
            <person name="Vilgalys R."/>
            <person name="Ruytinx J."/>
            <person name="Liao H.L."/>
            <person name="Branco S."/>
            <person name="Kuo A."/>
            <person name="LaButti K."/>
            <person name="Lipzen A."/>
            <person name="Andreopoulos W."/>
            <person name="Pangilinan J."/>
            <person name="Riley R."/>
            <person name="Hundley H."/>
            <person name="Na H."/>
            <person name="Barry K."/>
            <person name="Grigoriev I.V."/>
            <person name="Stajich J.E."/>
            <person name="Kennedy P.G."/>
        </authorList>
    </citation>
    <scope>NUCLEOTIDE SEQUENCE</scope>
    <source>
        <strain evidence="1">MN1</strain>
    </source>
</reference>
<evidence type="ECO:0000313" key="2">
    <source>
        <dbReference type="Proteomes" id="UP000807769"/>
    </source>
</evidence>
<proteinExistence type="predicted"/>
<dbReference type="EMBL" id="JABBWG010000059">
    <property type="protein sequence ID" value="KAG1804328.1"/>
    <property type="molecule type" value="Genomic_DNA"/>
</dbReference>
<gene>
    <name evidence="1" type="ORF">BJ212DRAFT_1394204</name>
</gene>